<dbReference type="AlphaFoldDB" id="A0AAV5STX0"/>
<feature type="compositionally biased region" description="Basic and acidic residues" evidence="1">
    <location>
        <begin position="235"/>
        <end position="246"/>
    </location>
</feature>
<organism evidence="4 5">
    <name type="scientific">Pristionchus entomophagus</name>
    <dbReference type="NCBI Taxonomy" id="358040"/>
    <lineage>
        <taxon>Eukaryota</taxon>
        <taxon>Metazoa</taxon>
        <taxon>Ecdysozoa</taxon>
        <taxon>Nematoda</taxon>
        <taxon>Chromadorea</taxon>
        <taxon>Rhabditida</taxon>
        <taxon>Rhabditina</taxon>
        <taxon>Diplogasteromorpha</taxon>
        <taxon>Diplogasteroidea</taxon>
        <taxon>Neodiplogasteridae</taxon>
        <taxon>Pristionchus</taxon>
    </lineage>
</organism>
<evidence type="ECO:0000313" key="4">
    <source>
        <dbReference type="EMBL" id="GMS84824.1"/>
    </source>
</evidence>
<dbReference type="Proteomes" id="UP001432027">
    <property type="component" value="Unassembled WGS sequence"/>
</dbReference>
<sequence>LFYSLGRSLMRFLPFILFLLPFIVEGSQLCDKDACLMYNSTCDGGRGVWIERTKNESMEDWRCDMMDYIRHELFLSIDMESPYQWNLVVSSPDILSFIIKSHQFELRMKNEYWWIYKTNEEIRETPHRRNALTQEFELVINETTTLLEVLADAKISITIKDNNMSITYESPQLWRLAEEREGPVSCEKRDIKPSFLIVLIAYAVFATIVAFLLILMIFCIGRDSKYKRVPTNNESTKKESRKEITKEAQLPELDPTTAGTKIKARIGNGYFSSED</sequence>
<keyword evidence="3" id="KW-0732">Signal</keyword>
<feature type="non-terminal residue" evidence="4">
    <location>
        <position position="1"/>
    </location>
</feature>
<evidence type="ECO:0000313" key="5">
    <source>
        <dbReference type="Proteomes" id="UP001432027"/>
    </source>
</evidence>
<gene>
    <name evidence="4" type="ORF">PENTCL1PPCAC_6999</name>
</gene>
<evidence type="ECO:0000256" key="2">
    <source>
        <dbReference type="SAM" id="Phobius"/>
    </source>
</evidence>
<keyword evidence="2" id="KW-0472">Membrane</keyword>
<reference evidence="4" key="1">
    <citation type="submission" date="2023-10" db="EMBL/GenBank/DDBJ databases">
        <title>Genome assembly of Pristionchus species.</title>
        <authorList>
            <person name="Yoshida K."/>
            <person name="Sommer R.J."/>
        </authorList>
    </citation>
    <scope>NUCLEOTIDE SEQUENCE</scope>
    <source>
        <strain evidence="4">RS0144</strain>
    </source>
</reference>
<protein>
    <submittedName>
        <fullName evidence="4">Uncharacterized protein</fullName>
    </submittedName>
</protein>
<comment type="caution">
    <text evidence="4">The sequence shown here is derived from an EMBL/GenBank/DDBJ whole genome shotgun (WGS) entry which is preliminary data.</text>
</comment>
<keyword evidence="2" id="KW-1133">Transmembrane helix</keyword>
<dbReference type="EMBL" id="BTSX01000002">
    <property type="protein sequence ID" value="GMS84824.1"/>
    <property type="molecule type" value="Genomic_DNA"/>
</dbReference>
<evidence type="ECO:0000256" key="3">
    <source>
        <dbReference type="SAM" id="SignalP"/>
    </source>
</evidence>
<feature type="transmembrane region" description="Helical" evidence="2">
    <location>
        <begin position="195"/>
        <end position="220"/>
    </location>
</feature>
<feature type="region of interest" description="Disordered" evidence="1">
    <location>
        <begin position="229"/>
        <end position="260"/>
    </location>
</feature>
<evidence type="ECO:0000256" key="1">
    <source>
        <dbReference type="SAM" id="MobiDB-lite"/>
    </source>
</evidence>
<accession>A0AAV5STX0</accession>
<proteinExistence type="predicted"/>
<name>A0AAV5STX0_9BILA</name>
<keyword evidence="2" id="KW-0812">Transmembrane</keyword>
<feature type="chain" id="PRO_5043596330" evidence="3">
    <location>
        <begin position="27"/>
        <end position="275"/>
    </location>
</feature>
<keyword evidence="5" id="KW-1185">Reference proteome</keyword>
<feature type="signal peptide" evidence="3">
    <location>
        <begin position="1"/>
        <end position="26"/>
    </location>
</feature>